<dbReference type="AlphaFoldDB" id="A0AA38F7U5"/>
<dbReference type="FunFam" id="3.30.200.20:FF:000015">
    <property type="entry name" value="Somatic embryogenesis receptor kinase 1"/>
    <property type="match status" value="1"/>
</dbReference>
<keyword evidence="9" id="KW-1133">Transmembrane helix</keyword>
<evidence type="ECO:0000313" key="12">
    <source>
        <dbReference type="Proteomes" id="UP000824469"/>
    </source>
</evidence>
<feature type="transmembrane region" description="Helical" evidence="9">
    <location>
        <begin position="15"/>
        <end position="37"/>
    </location>
</feature>
<accession>A0AA38F7U5</accession>
<dbReference type="Gene3D" id="1.10.510.10">
    <property type="entry name" value="Transferase(Phosphotransferase) domain 1"/>
    <property type="match status" value="1"/>
</dbReference>
<evidence type="ECO:0000256" key="9">
    <source>
        <dbReference type="SAM" id="Phobius"/>
    </source>
</evidence>
<dbReference type="PROSITE" id="PS00107">
    <property type="entry name" value="PROTEIN_KINASE_ATP"/>
    <property type="match status" value="1"/>
</dbReference>
<reference evidence="11 12" key="1">
    <citation type="journal article" date="2021" name="Nat. Plants">
        <title>The Taxus genome provides insights into paclitaxel biosynthesis.</title>
        <authorList>
            <person name="Xiong X."/>
            <person name="Gou J."/>
            <person name="Liao Q."/>
            <person name="Li Y."/>
            <person name="Zhou Q."/>
            <person name="Bi G."/>
            <person name="Li C."/>
            <person name="Du R."/>
            <person name="Wang X."/>
            <person name="Sun T."/>
            <person name="Guo L."/>
            <person name="Liang H."/>
            <person name="Lu P."/>
            <person name="Wu Y."/>
            <person name="Zhang Z."/>
            <person name="Ro D.K."/>
            <person name="Shang Y."/>
            <person name="Huang S."/>
            <person name="Yan J."/>
        </authorList>
    </citation>
    <scope>NUCLEOTIDE SEQUENCE [LARGE SCALE GENOMIC DNA]</scope>
    <source>
        <strain evidence="11">Ta-2019</strain>
    </source>
</reference>
<feature type="region of interest" description="Disordered" evidence="8">
    <location>
        <begin position="374"/>
        <end position="404"/>
    </location>
</feature>
<dbReference type="PANTHER" id="PTHR47973">
    <property type="entry name" value="CYSTEINE-RICH RECEPTOR-LIKE PROTEIN KINASE 3"/>
    <property type="match status" value="1"/>
</dbReference>
<keyword evidence="12" id="KW-1185">Reference proteome</keyword>
<dbReference type="InterPro" id="IPR017441">
    <property type="entry name" value="Protein_kinase_ATP_BS"/>
</dbReference>
<dbReference type="InterPro" id="IPR008271">
    <property type="entry name" value="Ser/Thr_kinase_AS"/>
</dbReference>
<dbReference type="Proteomes" id="UP000824469">
    <property type="component" value="Unassembled WGS sequence"/>
</dbReference>
<proteinExistence type="inferred from homology"/>
<dbReference type="InterPro" id="IPR001245">
    <property type="entry name" value="Ser-Thr/Tyr_kinase_cat_dom"/>
</dbReference>
<keyword evidence="1 7" id="KW-0723">Serine/threonine-protein kinase</keyword>
<evidence type="ECO:0000256" key="5">
    <source>
        <dbReference type="ARBA" id="ARBA00022840"/>
    </source>
</evidence>
<keyword evidence="9" id="KW-0812">Transmembrane</keyword>
<feature type="non-terminal residue" evidence="11">
    <location>
        <position position="1"/>
    </location>
</feature>
<dbReference type="SUPFAM" id="SSF56112">
    <property type="entry name" value="Protein kinase-like (PK-like)"/>
    <property type="match status" value="1"/>
</dbReference>
<dbReference type="OMA" id="AWIHYES"/>
<evidence type="ECO:0000256" key="6">
    <source>
        <dbReference type="PROSITE-ProRule" id="PRU10141"/>
    </source>
</evidence>
<comment type="caution">
    <text evidence="11">The sequence shown here is derived from an EMBL/GenBank/DDBJ whole genome shotgun (WGS) entry which is preliminary data.</text>
</comment>
<evidence type="ECO:0000256" key="3">
    <source>
        <dbReference type="ARBA" id="ARBA00022741"/>
    </source>
</evidence>
<dbReference type="Gene3D" id="3.30.200.20">
    <property type="entry name" value="Phosphorylase Kinase, domain 1"/>
    <property type="match status" value="1"/>
</dbReference>
<keyword evidence="4" id="KW-0418">Kinase</keyword>
<feature type="compositionally biased region" description="Polar residues" evidence="8">
    <location>
        <begin position="382"/>
        <end position="404"/>
    </location>
</feature>
<sequence>LTNLRPTSSKQKSKLPIVFGSIGGAALIAALFVFIVFQCSPNMFRRFSVGDGFWMRGSERDGNLGGRQTIEQVFSDYEVVRNATDNFDGRNLVGKGGFGEVYKGRLVDGRTIAVKKLNGRQSTQAMDEFVKEVELISSVRHRNLARLLGCCTHGHERLLVYEFMSNNSLDKHLFGDAKNQLQWDVRFGIVLGTARGLAYLHDDSNVRIIHRDIKAANILLDDKFQPRIADFGLAKFFPEGETQVFSRIGGTIGYTAPEYALQGQLSEKADVYSYGIVILEIVSGRKCSDLKLPEPLQLLLQLTLTLQAWIHYESNNVLGIVDPCLGEDYPKEQMMKVITIALLCTQAAPALRPAMSQIVSMLLSDSEIPVRPTQPAFIDANGNPSTSANSGHSNASVTVSLIAR</sequence>
<dbReference type="PROSITE" id="PS00108">
    <property type="entry name" value="PROTEIN_KINASE_ST"/>
    <property type="match status" value="1"/>
</dbReference>
<evidence type="ECO:0000313" key="11">
    <source>
        <dbReference type="EMBL" id="KAH9295929.1"/>
    </source>
</evidence>
<evidence type="ECO:0000256" key="8">
    <source>
        <dbReference type="SAM" id="MobiDB-lite"/>
    </source>
</evidence>
<dbReference type="InterPro" id="IPR052059">
    <property type="entry name" value="CR_Ser/Thr_kinase"/>
</dbReference>
<dbReference type="EMBL" id="JAHRHJ020000011">
    <property type="protein sequence ID" value="KAH9295929.1"/>
    <property type="molecule type" value="Genomic_DNA"/>
</dbReference>
<dbReference type="InterPro" id="IPR011009">
    <property type="entry name" value="Kinase-like_dom_sf"/>
</dbReference>
<evidence type="ECO:0000256" key="4">
    <source>
        <dbReference type="ARBA" id="ARBA00022777"/>
    </source>
</evidence>
<dbReference type="CDD" id="cd14066">
    <property type="entry name" value="STKc_IRAK"/>
    <property type="match status" value="1"/>
</dbReference>
<organism evidence="11 12">
    <name type="scientific">Taxus chinensis</name>
    <name type="common">Chinese yew</name>
    <name type="synonym">Taxus wallichiana var. chinensis</name>
    <dbReference type="NCBI Taxonomy" id="29808"/>
    <lineage>
        <taxon>Eukaryota</taxon>
        <taxon>Viridiplantae</taxon>
        <taxon>Streptophyta</taxon>
        <taxon>Embryophyta</taxon>
        <taxon>Tracheophyta</taxon>
        <taxon>Spermatophyta</taxon>
        <taxon>Pinopsida</taxon>
        <taxon>Pinidae</taxon>
        <taxon>Conifers II</taxon>
        <taxon>Cupressales</taxon>
        <taxon>Taxaceae</taxon>
        <taxon>Taxus</taxon>
    </lineage>
</organism>
<evidence type="ECO:0000259" key="10">
    <source>
        <dbReference type="PROSITE" id="PS50011"/>
    </source>
</evidence>
<protein>
    <recommendedName>
        <fullName evidence="10">Protein kinase domain-containing protein</fullName>
    </recommendedName>
</protein>
<name>A0AA38F7U5_TAXCH</name>
<dbReference type="InterPro" id="IPR000719">
    <property type="entry name" value="Prot_kinase_dom"/>
</dbReference>
<dbReference type="Pfam" id="PF07714">
    <property type="entry name" value="PK_Tyr_Ser-Thr"/>
    <property type="match status" value="1"/>
</dbReference>
<feature type="domain" description="Protein kinase" evidence="10">
    <location>
        <begin position="87"/>
        <end position="377"/>
    </location>
</feature>
<dbReference type="PROSITE" id="PS50011">
    <property type="entry name" value="PROTEIN_KINASE_DOM"/>
    <property type="match status" value="1"/>
</dbReference>
<dbReference type="GO" id="GO:0004674">
    <property type="term" value="F:protein serine/threonine kinase activity"/>
    <property type="evidence" value="ECO:0007669"/>
    <property type="project" value="UniProtKB-KW"/>
</dbReference>
<keyword evidence="3 6" id="KW-0547">Nucleotide-binding</keyword>
<evidence type="ECO:0000256" key="7">
    <source>
        <dbReference type="RuleBase" id="RU000304"/>
    </source>
</evidence>
<comment type="similarity">
    <text evidence="7">Belongs to the protein kinase superfamily.</text>
</comment>
<keyword evidence="5 6" id="KW-0067">ATP-binding</keyword>
<dbReference type="SMART" id="SM00220">
    <property type="entry name" value="S_TKc"/>
    <property type="match status" value="1"/>
</dbReference>
<dbReference type="GO" id="GO:0005524">
    <property type="term" value="F:ATP binding"/>
    <property type="evidence" value="ECO:0007669"/>
    <property type="project" value="UniProtKB-UniRule"/>
</dbReference>
<gene>
    <name evidence="11" type="ORF">KI387_039517</name>
</gene>
<keyword evidence="9" id="KW-0472">Membrane</keyword>
<evidence type="ECO:0000256" key="2">
    <source>
        <dbReference type="ARBA" id="ARBA00022679"/>
    </source>
</evidence>
<evidence type="ECO:0000256" key="1">
    <source>
        <dbReference type="ARBA" id="ARBA00022527"/>
    </source>
</evidence>
<keyword evidence="2" id="KW-0808">Transferase</keyword>
<feature type="binding site" evidence="6">
    <location>
        <position position="116"/>
    </location>
    <ligand>
        <name>ATP</name>
        <dbReference type="ChEBI" id="CHEBI:30616"/>
    </ligand>
</feature>
<dbReference type="FunFam" id="1.10.510.10:FF:000336">
    <property type="entry name" value="Cysteine-rich receptor-like protein kinase 2"/>
    <property type="match status" value="1"/>
</dbReference>